<dbReference type="OrthoDB" id="10014558at2759"/>
<comment type="caution">
    <text evidence="6">The sequence shown here is derived from an EMBL/GenBank/DDBJ whole genome shotgun (WGS) entry which is preliminary data.</text>
</comment>
<organism evidence="6 7">
    <name type="scientific">Brachionus plicatilis</name>
    <name type="common">Marine rotifer</name>
    <name type="synonym">Brachionus muelleri</name>
    <dbReference type="NCBI Taxonomy" id="10195"/>
    <lineage>
        <taxon>Eukaryota</taxon>
        <taxon>Metazoa</taxon>
        <taxon>Spiralia</taxon>
        <taxon>Gnathifera</taxon>
        <taxon>Rotifera</taxon>
        <taxon>Eurotatoria</taxon>
        <taxon>Monogononta</taxon>
        <taxon>Pseudotrocha</taxon>
        <taxon>Ploima</taxon>
        <taxon>Brachionidae</taxon>
        <taxon>Brachionus</taxon>
    </lineage>
</organism>
<evidence type="ECO:0000256" key="2">
    <source>
        <dbReference type="ARBA" id="ARBA00013977"/>
    </source>
</evidence>
<keyword evidence="5" id="KW-0472">Membrane</keyword>
<dbReference type="PANTHER" id="PTHR13628">
    <property type="entry name" value="TRANSMEMBRANE PROTEIN 267"/>
    <property type="match status" value="1"/>
</dbReference>
<evidence type="ECO:0000256" key="5">
    <source>
        <dbReference type="ARBA" id="ARBA00023136"/>
    </source>
</evidence>
<evidence type="ECO:0000256" key="1">
    <source>
        <dbReference type="ARBA" id="ARBA00004141"/>
    </source>
</evidence>
<dbReference type="Proteomes" id="UP000276133">
    <property type="component" value="Unassembled WGS sequence"/>
</dbReference>
<sequence length="180" mass="20726">MNNSKRHVSNIKNSNMAIYETKLNPGLDLRMSQKTALPSSDVEIRQFVSSGFNETDSQIFIRQSEDPDTAVSESNFLSIQVTRPSCSSLLIIQVFRNQCRSKMSRLILFFISWFSHHIRDANRRGMWFGPFCTTPSLHDGVYHAFILITPLIVRYVYNSGFCIFLHKRNLNAKNSTHGQF</sequence>
<dbReference type="AlphaFoldDB" id="A0A3M7T7P6"/>
<comment type="subcellular location">
    <subcellularLocation>
        <location evidence="1">Membrane</location>
        <topology evidence="1">Multi-pass membrane protein</topology>
    </subcellularLocation>
</comment>
<evidence type="ECO:0000256" key="4">
    <source>
        <dbReference type="ARBA" id="ARBA00022989"/>
    </source>
</evidence>
<protein>
    <recommendedName>
        <fullName evidence="2">Transmembrane protein 267</fullName>
    </recommendedName>
</protein>
<name>A0A3M7T7P6_BRAPC</name>
<evidence type="ECO:0000256" key="3">
    <source>
        <dbReference type="ARBA" id="ARBA00022692"/>
    </source>
</evidence>
<proteinExistence type="predicted"/>
<dbReference type="EMBL" id="REGN01000173">
    <property type="protein sequence ID" value="RNA43897.1"/>
    <property type="molecule type" value="Genomic_DNA"/>
</dbReference>
<evidence type="ECO:0000313" key="7">
    <source>
        <dbReference type="Proteomes" id="UP000276133"/>
    </source>
</evidence>
<evidence type="ECO:0000313" key="6">
    <source>
        <dbReference type="EMBL" id="RNA43897.1"/>
    </source>
</evidence>
<accession>A0A3M7T7P6</accession>
<dbReference type="PANTHER" id="PTHR13628:SF1">
    <property type="entry name" value="TRANSMEMBRANE PROTEIN 267"/>
    <property type="match status" value="1"/>
</dbReference>
<keyword evidence="3" id="KW-0812">Transmembrane</keyword>
<dbReference type="InterPro" id="IPR026572">
    <property type="entry name" value="TMEM267"/>
</dbReference>
<keyword evidence="7" id="KW-1185">Reference proteome</keyword>
<gene>
    <name evidence="6" type="ORF">BpHYR1_026156</name>
</gene>
<reference evidence="6 7" key="1">
    <citation type="journal article" date="2018" name="Sci. Rep.">
        <title>Genomic signatures of local adaptation to the degree of environmental predictability in rotifers.</title>
        <authorList>
            <person name="Franch-Gras L."/>
            <person name="Hahn C."/>
            <person name="Garcia-Roger E.M."/>
            <person name="Carmona M.J."/>
            <person name="Serra M."/>
            <person name="Gomez A."/>
        </authorList>
    </citation>
    <scope>NUCLEOTIDE SEQUENCE [LARGE SCALE GENOMIC DNA]</scope>
    <source>
        <strain evidence="6">HYR1</strain>
    </source>
</reference>
<keyword evidence="4" id="KW-1133">Transmembrane helix</keyword>
<dbReference type="GO" id="GO:0016020">
    <property type="term" value="C:membrane"/>
    <property type="evidence" value="ECO:0007669"/>
    <property type="project" value="UniProtKB-SubCell"/>
</dbReference>